<dbReference type="EMBL" id="BMWG01000027">
    <property type="protein sequence ID" value="GGZ57863.1"/>
    <property type="molecule type" value="Genomic_DNA"/>
</dbReference>
<protein>
    <submittedName>
        <fullName evidence="1">Uncharacterized protein</fullName>
    </submittedName>
</protein>
<comment type="caution">
    <text evidence="1">The sequence shown here is derived from an EMBL/GenBank/DDBJ whole genome shotgun (WGS) entry which is preliminary data.</text>
</comment>
<proteinExistence type="predicted"/>
<gene>
    <name evidence="1" type="ORF">GCM10010387_59620</name>
</gene>
<accession>A0A918V384</accession>
<evidence type="ECO:0000313" key="1">
    <source>
        <dbReference type="EMBL" id="GGZ57863.1"/>
    </source>
</evidence>
<dbReference type="AlphaFoldDB" id="A0A918V384"/>
<organism evidence="1 2">
    <name type="scientific">Streptomyces inusitatus</name>
    <dbReference type="NCBI Taxonomy" id="68221"/>
    <lineage>
        <taxon>Bacteria</taxon>
        <taxon>Bacillati</taxon>
        <taxon>Actinomycetota</taxon>
        <taxon>Actinomycetes</taxon>
        <taxon>Kitasatosporales</taxon>
        <taxon>Streptomycetaceae</taxon>
        <taxon>Streptomyces</taxon>
    </lineage>
</organism>
<sequence>MIIFDHGAVAGRCGMFVSTPRISHEVPHAQQHHLTPVVCRARTAGADQWSRKGPSKRRARHAVAIPMSAKETNLPEYNR</sequence>
<evidence type="ECO:0000313" key="2">
    <source>
        <dbReference type="Proteomes" id="UP000630936"/>
    </source>
</evidence>
<keyword evidence="2" id="KW-1185">Reference proteome</keyword>
<reference evidence="1" key="2">
    <citation type="submission" date="2020-09" db="EMBL/GenBank/DDBJ databases">
        <authorList>
            <person name="Sun Q."/>
            <person name="Ohkuma M."/>
        </authorList>
    </citation>
    <scope>NUCLEOTIDE SEQUENCE</scope>
    <source>
        <strain evidence="1">JCM 4988</strain>
    </source>
</reference>
<reference evidence="1" key="1">
    <citation type="journal article" date="2014" name="Int. J. Syst. Evol. Microbiol.">
        <title>Complete genome sequence of Corynebacterium casei LMG S-19264T (=DSM 44701T), isolated from a smear-ripened cheese.</title>
        <authorList>
            <consortium name="US DOE Joint Genome Institute (JGI-PGF)"/>
            <person name="Walter F."/>
            <person name="Albersmeier A."/>
            <person name="Kalinowski J."/>
            <person name="Ruckert C."/>
        </authorList>
    </citation>
    <scope>NUCLEOTIDE SEQUENCE</scope>
    <source>
        <strain evidence="1">JCM 4988</strain>
    </source>
</reference>
<name>A0A918V384_9ACTN</name>
<dbReference type="Proteomes" id="UP000630936">
    <property type="component" value="Unassembled WGS sequence"/>
</dbReference>